<keyword evidence="20" id="KW-0325">Glycoprotein</keyword>
<dbReference type="InterPro" id="IPR018097">
    <property type="entry name" value="EGF_Ca-bd_CS"/>
</dbReference>
<feature type="disulfide bond" evidence="28">
    <location>
        <begin position="452"/>
        <end position="479"/>
    </location>
</feature>
<keyword evidence="11" id="KW-0732">Signal</keyword>
<feature type="domain" description="EGF-like" evidence="31">
    <location>
        <begin position="102"/>
        <end position="138"/>
    </location>
</feature>
<evidence type="ECO:0000256" key="11">
    <source>
        <dbReference type="ARBA" id="ARBA00022729"/>
    </source>
</evidence>
<feature type="disulfide bond" evidence="29">
    <location>
        <begin position="195"/>
        <end position="212"/>
    </location>
</feature>
<dbReference type="SMART" id="SM00181">
    <property type="entry name" value="EGF"/>
    <property type="match status" value="8"/>
</dbReference>
<keyword evidence="22" id="KW-0458">Lysosome</keyword>
<feature type="domain" description="CUB" evidence="30">
    <location>
        <begin position="1033"/>
        <end position="1145"/>
    </location>
</feature>
<comment type="subcellular location">
    <subcellularLocation>
        <location evidence="2">Cell membrane</location>
        <topology evidence="2">Peripheral membrane protein</topology>
    </subcellularLocation>
    <subcellularLocation>
        <location evidence="1">Endosome</location>
    </subcellularLocation>
    <subcellularLocation>
        <location evidence="24">Lysosome membrane</location>
        <topology evidence="24">Peripheral membrane protein</topology>
    </subcellularLocation>
</comment>
<evidence type="ECO:0000256" key="19">
    <source>
        <dbReference type="ARBA" id="ARBA00023166"/>
    </source>
</evidence>
<evidence type="ECO:0000256" key="8">
    <source>
        <dbReference type="ARBA" id="ARBA00022628"/>
    </source>
</evidence>
<protein>
    <recommendedName>
        <fullName evidence="25">Cubilin</fullName>
    </recommendedName>
</protein>
<proteinExistence type="predicted"/>
<reference evidence="32" key="1">
    <citation type="submission" date="2022-03" db="EMBL/GenBank/DDBJ databases">
        <authorList>
            <person name="Sayadi A."/>
        </authorList>
    </citation>
    <scope>NUCLEOTIDE SEQUENCE</scope>
</reference>
<dbReference type="PROSITE" id="PS50026">
    <property type="entry name" value="EGF_3"/>
    <property type="match status" value="5"/>
</dbReference>
<dbReference type="FunFam" id="2.60.120.290:FF:000005">
    <property type="entry name" value="Procollagen C-endopeptidase enhancer 1"/>
    <property type="match status" value="6"/>
</dbReference>
<evidence type="ECO:0000256" key="15">
    <source>
        <dbReference type="ARBA" id="ARBA00022927"/>
    </source>
</evidence>
<feature type="domain" description="CUB" evidence="30">
    <location>
        <begin position="570"/>
        <end position="685"/>
    </location>
</feature>
<feature type="domain" description="CUB" evidence="30">
    <location>
        <begin position="1388"/>
        <end position="1500"/>
    </location>
</feature>
<keyword evidence="19" id="KW-1207">Sterol metabolism</keyword>
<feature type="disulfide bond" evidence="28">
    <location>
        <begin position="3259"/>
        <end position="3286"/>
    </location>
</feature>
<feature type="domain" description="EGF-like" evidence="31">
    <location>
        <begin position="140"/>
        <end position="181"/>
    </location>
</feature>
<evidence type="ECO:0000259" key="31">
    <source>
        <dbReference type="PROSITE" id="PS50026"/>
    </source>
</evidence>
<dbReference type="Proteomes" id="UP001152888">
    <property type="component" value="Unassembled WGS sequence"/>
</dbReference>
<dbReference type="GO" id="GO:0008203">
    <property type="term" value="P:cholesterol metabolic process"/>
    <property type="evidence" value="ECO:0007669"/>
    <property type="project" value="UniProtKB-KW"/>
</dbReference>
<evidence type="ECO:0000313" key="32">
    <source>
        <dbReference type="EMBL" id="CAH1989270.1"/>
    </source>
</evidence>
<dbReference type="InterPro" id="IPR009030">
    <property type="entry name" value="Growth_fac_rcpt_cys_sf"/>
</dbReference>
<feature type="disulfide bond" evidence="28">
    <location>
        <begin position="2788"/>
        <end position="2815"/>
    </location>
</feature>
<dbReference type="Pfam" id="PF12947">
    <property type="entry name" value="EGF_3"/>
    <property type="match status" value="1"/>
</dbReference>
<feature type="domain" description="EGF-like" evidence="31">
    <location>
        <begin position="370"/>
        <end position="406"/>
    </location>
</feature>
<dbReference type="PROSITE" id="PS01187">
    <property type="entry name" value="EGF_CA"/>
    <property type="match status" value="1"/>
</dbReference>
<keyword evidence="6" id="KW-0153">Cholesterol metabolism</keyword>
<feature type="disulfide bond" evidence="29">
    <location>
        <begin position="128"/>
        <end position="137"/>
    </location>
</feature>
<evidence type="ECO:0000256" key="24">
    <source>
        <dbReference type="ARBA" id="ARBA00023765"/>
    </source>
</evidence>
<evidence type="ECO:0000256" key="18">
    <source>
        <dbReference type="ARBA" id="ARBA00023157"/>
    </source>
</evidence>
<evidence type="ECO:0000256" key="5">
    <source>
        <dbReference type="ARBA" id="ARBA00022536"/>
    </source>
</evidence>
<keyword evidence="23" id="KW-0170">Cobalt</keyword>
<name>A0A9P0L9Y2_ACAOB</name>
<dbReference type="GO" id="GO:0005509">
    <property type="term" value="F:calcium ion binding"/>
    <property type="evidence" value="ECO:0007669"/>
    <property type="project" value="InterPro"/>
</dbReference>
<feature type="domain" description="CUB" evidence="30">
    <location>
        <begin position="2788"/>
        <end position="2902"/>
    </location>
</feature>
<evidence type="ECO:0000256" key="6">
    <source>
        <dbReference type="ARBA" id="ARBA00022548"/>
    </source>
</evidence>
<evidence type="ECO:0000256" key="22">
    <source>
        <dbReference type="ARBA" id="ARBA00023228"/>
    </source>
</evidence>
<keyword evidence="12" id="KW-0677">Repeat</keyword>
<sequence>MFIAPPFKNITFKSPSGVFVNNMDLLVTLDKAHNMTKAAEKYYRSLSLYSDRLDTLEQRISEPTYVVANSSNITTDMTIIRRLNRRITALQRRVSSLESLLYKDECTSNPCKNGGTCQDMFNGYVCRCSEGWEGPECDEDVNECARFAGTDLGCQNGATCMNKPGSYECICIGGFVGVHCTRRKTDCLSGSHDLCGEHGTCVQKNNAFGYKCICDQGYTNDGSDIHCVDVNECKMNHPPCSLDPPVQCINLPGSFYCGPCPNGFTGNGYHCTDIDECTVNNGGCSISPMVTCINTRGSRVCGPCPPGYRGDGVTCTYGGGLCSANNGGCHPLATCRENPNIGTYYVDCICPPGYIGNGKGTNGCTPSPSYLHPCTSNPCKHGICSVNNTHDYICTCNKGYQGRNCEISSSNPCDPNPCLNGGTCQNIAFLTYKCTCKSGFYGKQCEFELPACGGIWRKESGTVKYPPSNFYSSNNAVSCAWTLIVNNTKVLNITFKDFNLKNQVDCRQEFFEIHDGHNSASPTVGRFCGKHFANGSTISSTHNAIYLWFRSANVGTSSFELSYESAAPECGGELVNVTKGLIQSPGFPAKYPVNRECYWKISLSQLDKRLEFKFFSLQIGNDSDCTGDYIEVYGEATSNPHSLIKKICNSSLPEAFYSPGAFATVHFSSNGKDSHPGFILSYSTVPGFPGCGGVITAASGDINVAVTENETPCDFRIEQPLHSRIRITFPNFEVTDLNDCSAHKIELYDGPTKESPLVGRFCGASAPDEYVSTGNQLFIITQLTDSIKWKIHYKRDVVVRYTAPRGAFSIERPGTAYIIERPPGEVIEARITVWMRYPLYVQHLVIEVRDGDNERAPIISLPSGSNVTITSTYNALWMSWMRLRHIQWAADKASVEYTSVKLVSDVTYILGCGGILKSKLGNIASPSSMDGFYPHNITCTWLIIAPPKHIIQLSWLAFHLELSYDCVYDSIEIYDNSTHLGEGEMLGRYCGSKMPPVLFSTSNIMSVKFISDTTLNTDGFLATYLMMHDSSTCGGNFFTSSGAIKSPGYPNPYPNNIDCSWTINTKPGQQILLSVEDFEVESYPDCKYDYLEIRNGGTSASPLIGVYCGKDIPKEIPSHINQVYLHFKSDLSRDGRGFSITWSSTATGCGGTLTSPSGSIISPHYPEPYNRYAECNWRILVNAGSVIQSVFSDIDLERSSQCLADYVELFDGGTRQSLGRFCSADDIKPITTTKNEMLVLFRSDIAFQGRGFSLRYHTVCNIKLTGFGGVIESPNFPTGVPRDMDCTWEIVVPQGNKINITFSHFDVTSATTPSYSEDNSTCPLSYVEISYVESEEDESSPFVSYGKYCGTNPGHLTISSNDAKVHFVSRGEYGTGDQLRLEWALFGCGGHLRGNSGSITSPNYPDIYPKNTKCEWLIEVAYGYSIEIEFQELEVETEPSCIYDHVKIYNGMDNTYTLLTTVCHQRKSTIVSSTGNFMFIEFQSDYSLSGRGFKANYSAIPTTCGGKFVATEGVITSPNYPQNYNKNETCEWMIDVDESHSVELVFEDVDLLLSNNCTFNYVKVFDGPSAAYPVLATVCGQTTPNKTFRSTYNNMFVEFVSHELVTTKGFRAKYRKACGSRITTQSSGMIRVGKDEFTRSECLWVITSSEPTQHVSLSITHLESNSYCDGGDYYEYKDYSIYDGDSDQAPLIKSYCGPKIPPTITSNGNSLTIKLSDNVEFVATYSVFDSHCGGTFTALEGYFSTPGYPKVYPTDIQCEWIFPSAPGNTLSINFIDFDLSESENCNRDFLEVRSKNASGKLLGVFCGKNKPDNLTHQDSLWVYFRSSRPLEGETVTNKGFYAQYGLSYQNELTGEKGEIYSVLYPKMFKVNGEFSWRITVKERKKILLTFKEFELDSTDESFCYRSKINVYDGYDIESKDLGEFCGTTIPKPLKSSSNVMFISAYVLSQFGIKFVLEWQEIDDYRNILQKKSCGSTDIISLNSTVSNYTLTSPGYPTGYAHNLECQWIFSTASMNHLAIVFQDVNFGIRVAGFFATTCQYMDLVQLYQKSAFDDDWQKIKTICQTTLEVVHATNLLKVEFVTTRFRNGTGFKALVYAGCGGLLTEPSGYITFDENSTKGIECQWNITVRSTRQIELTFEEINIPESANGMCNNYLMVKNGISQESPFLGNGKYCGSIVPEKLTSTGNNLYVKYKGNRNSKFRLRYQEKVQGCGGDITLTKYDPTDEIQSPNYPNIPTSHTECHWVITAPIDDSVRIDFEDRFDLSIAKSCSVEYVEIRDGGTENSALLGRYCEDPPNSVISTGNMLFVKYFTDTDDPKNGFSAKVSIAACGGTLRGTYGELTYKNRDNQKGGNCTWYLRGPVDHYWEITFTHLNIFSSKPCEKYVAVIEKRAIASNIQEISESYFCGDQLPNNSTSMGKDVIIKFVGNLSDSFSVRYKLNQSPCGGHFKQESGILKSPGYPLMNHVMRDCEWIIEVPKGRRVTLEFLDLDIDYSGHKHGIEVCDGDSYMSSCDSVKSTDRIKESSSNKMTIYYYAILPSTHRGFKAKFSSNFPSICSGGFIGQSGIIQTPTVRNHSYFCTWVYHNEVTLNKTLSLSISAIYDPKAKESNRVCSFGADGIRVTQKSKMSPLLKICYTTPAPLIIRSPFPTLTLEAGIRDSHSMNFTVVYRIHNCGGLVTDQQGEIRTPSYPNAPTDTAECAWLIEVGKGQTINLTVIDLDLSDDCEKTFLSIYNGGSQIKPRISKTCRKLEHPLNVISQSNQLFIEYKFEKGSTGKGVHMKYEASSTGCGGILHDRSRIIQTPNYGSKDYPNNAECLWEFRATTGYHIAFQFQGRFYIEESENCEKDYLEVWDWDEEVWSLQKKLCGRATPHVIKSKSDRLKLIFRSNDRVTAAGFKGRADWECGGNFVASKKPRYIVSPGYPVATEPSQNCVYEVTSPSNIFHIKFLDFDLEPGTGSICEFDNLTIARKHPYYLSEQTYCGSNVPPPITMTGTAIIKLKTDKFVNGKGFKLMYTSEECGGDINNETAIDYTSTIYDNIRINMRLPTVYGCVWKITAPPKQIVALRIVKLQLDSRCISNLQIFNGLNNIQQNKLGKFCGSINSDVTIHSENNTMLVHLLSHPMYRGTVVFKAEVHFSHGPQEGCGGFINLTEAKTITAPHLEKIDCSWIIVAPRDHQIAINVAEVRLPKYCDISNDTCGCASLEIHDGGSPIADMIERICKNVTNERYTTYKNMLFIRLVHYPMTQNAFTITLTPVVPLCGPRELNVTNTIQTLTSPGYPNHGGFKCYYNFYDPNNKISSAIHLHFIEFDLSTEEKSENLQYITQCQGDIIEIIEDQDMGGPGSGLLSPEYVFKGHRKSVSSSYITAWGFLDTKGRHVFCGRDDKPFDYYTSSTRVTLFYDGTKGKDHGRGFKLEYSLAGCNRNYTELQGRVSNGYNNTECLVSITVPENRTISLFFNLLQMKNVNQCSNDALEIRDGSPTGTLLTKVCGYAIPDPVFSHTNKVFIHIYSKTQPHLDRMRYDISYTSTDKGRGCGGTLYGTRGRVYSPMYPHPFRNETTCTWIIRVPVGHRTVLKIMAYDLEGPCDKTYLNIVTHSSTGKATSSTLCPSDDPDVFKSESYITLSYTSSIHNDGKGWELFYQAVPKDVALV</sequence>
<evidence type="ECO:0000256" key="23">
    <source>
        <dbReference type="ARBA" id="ARBA00023285"/>
    </source>
</evidence>
<dbReference type="GO" id="GO:0120035">
    <property type="term" value="P:regulation of plasma membrane bounded cell projection organization"/>
    <property type="evidence" value="ECO:0007669"/>
    <property type="project" value="UniProtKB-ARBA"/>
</dbReference>
<feature type="domain" description="CUB" evidence="30">
    <location>
        <begin position="691"/>
        <end position="804"/>
    </location>
</feature>
<dbReference type="PROSITE" id="PS01180">
    <property type="entry name" value="CUB"/>
    <property type="match status" value="26"/>
</dbReference>
<dbReference type="SMART" id="SM00179">
    <property type="entry name" value="EGF_CA"/>
    <property type="match status" value="7"/>
</dbReference>
<dbReference type="GO" id="GO:0050769">
    <property type="term" value="P:positive regulation of neurogenesis"/>
    <property type="evidence" value="ECO:0007669"/>
    <property type="project" value="UniProtKB-ARBA"/>
</dbReference>
<feature type="domain" description="CUB" evidence="30">
    <location>
        <begin position="1732"/>
        <end position="1847"/>
    </location>
</feature>
<keyword evidence="18 29" id="KW-1015">Disulfide bond</keyword>
<feature type="domain" description="EGF-like" evidence="31">
    <location>
        <begin position="183"/>
        <end position="224"/>
    </location>
</feature>
<comment type="caution">
    <text evidence="29">Lacks conserved residue(s) required for the propagation of feature annotation.</text>
</comment>
<dbReference type="GO" id="GO:0005765">
    <property type="term" value="C:lysosomal membrane"/>
    <property type="evidence" value="ECO:0007669"/>
    <property type="project" value="UniProtKB-SubCell"/>
</dbReference>
<dbReference type="PANTHER" id="PTHR24251">
    <property type="entry name" value="OVOCHYMASE-RELATED"/>
    <property type="match status" value="1"/>
</dbReference>
<feature type="domain" description="CUB" evidence="30">
    <location>
        <begin position="1504"/>
        <end position="1617"/>
    </location>
</feature>
<dbReference type="GO" id="GO:0005911">
    <property type="term" value="C:cell-cell junction"/>
    <property type="evidence" value="ECO:0007669"/>
    <property type="project" value="UniProtKB-ARBA"/>
</dbReference>
<feature type="disulfide bond" evidence="29">
    <location>
        <begin position="171"/>
        <end position="180"/>
    </location>
</feature>
<feature type="disulfide bond" evidence="28">
    <location>
        <begin position="912"/>
        <end position="939"/>
    </location>
</feature>
<dbReference type="FunFam" id="2.10.25.10:FF:000429">
    <property type="entry name" value="Cubilin"/>
    <property type="match status" value="1"/>
</dbReference>
<feature type="disulfide bond" evidence="28">
    <location>
        <begin position="570"/>
        <end position="597"/>
    </location>
</feature>
<dbReference type="GO" id="GO:0015031">
    <property type="term" value="P:protein transport"/>
    <property type="evidence" value="ECO:0007669"/>
    <property type="project" value="UniProtKB-KW"/>
</dbReference>
<evidence type="ECO:0000256" key="28">
    <source>
        <dbReference type="PROSITE-ProRule" id="PRU00059"/>
    </source>
</evidence>
<keyword evidence="10" id="KW-0479">Metal-binding</keyword>
<evidence type="ECO:0000256" key="2">
    <source>
        <dbReference type="ARBA" id="ARBA00004202"/>
    </source>
</evidence>
<dbReference type="PROSITE" id="PS00022">
    <property type="entry name" value="EGF_1"/>
    <property type="match status" value="4"/>
</dbReference>
<dbReference type="Gene3D" id="2.60.120.290">
    <property type="entry name" value="Spermadhesin, CUB domain"/>
    <property type="match status" value="25"/>
</dbReference>
<evidence type="ECO:0000256" key="4">
    <source>
        <dbReference type="ARBA" id="ARBA00022475"/>
    </source>
</evidence>
<feature type="disulfide bond" evidence="29">
    <location>
        <begin position="374"/>
        <end position="384"/>
    </location>
</feature>
<feature type="domain" description="CUB" evidence="30">
    <location>
        <begin position="1618"/>
        <end position="1728"/>
    </location>
</feature>
<evidence type="ECO:0000256" key="12">
    <source>
        <dbReference type="ARBA" id="ARBA00022737"/>
    </source>
</evidence>
<dbReference type="Pfam" id="PF00431">
    <property type="entry name" value="CUB"/>
    <property type="match status" value="23"/>
</dbReference>
<evidence type="ECO:0000256" key="3">
    <source>
        <dbReference type="ARBA" id="ARBA00022448"/>
    </source>
</evidence>
<evidence type="ECO:0000256" key="29">
    <source>
        <dbReference type="PROSITE-ProRule" id="PRU00076"/>
    </source>
</evidence>
<dbReference type="InterPro" id="IPR049883">
    <property type="entry name" value="NOTCH1_EGF-like"/>
</dbReference>
<dbReference type="EMBL" id="CAKOFQ010007059">
    <property type="protein sequence ID" value="CAH1989270.1"/>
    <property type="molecule type" value="Genomic_DNA"/>
</dbReference>
<keyword evidence="9" id="KW-0165">Cleavage on pair of basic residues</keyword>
<dbReference type="GO" id="GO:0048056">
    <property type="term" value="P:R3/R4 cell differentiation"/>
    <property type="evidence" value="ECO:0007669"/>
    <property type="project" value="UniProtKB-ARBA"/>
</dbReference>
<evidence type="ECO:0000313" key="33">
    <source>
        <dbReference type="Proteomes" id="UP001152888"/>
    </source>
</evidence>
<keyword evidence="21" id="KW-0753">Steroid metabolism</keyword>
<dbReference type="GO" id="GO:0040008">
    <property type="term" value="P:regulation of growth"/>
    <property type="evidence" value="ECO:0007669"/>
    <property type="project" value="UniProtKB-ARBA"/>
</dbReference>
<evidence type="ECO:0000256" key="20">
    <source>
        <dbReference type="ARBA" id="ARBA00023180"/>
    </source>
</evidence>
<dbReference type="PROSITE" id="PS00010">
    <property type="entry name" value="ASX_HYDROXYL"/>
    <property type="match status" value="2"/>
</dbReference>
<dbReference type="InterPro" id="IPR035914">
    <property type="entry name" value="Sperma_CUB_dom_sf"/>
</dbReference>
<feature type="domain" description="CUB" evidence="30">
    <location>
        <begin position="3259"/>
        <end position="3418"/>
    </location>
</feature>
<dbReference type="Pfam" id="PF00008">
    <property type="entry name" value="EGF"/>
    <property type="match status" value="2"/>
</dbReference>
<feature type="domain" description="CUB" evidence="30">
    <location>
        <begin position="2212"/>
        <end position="2328"/>
    </location>
</feature>
<dbReference type="SUPFAM" id="SSF57196">
    <property type="entry name" value="EGF/Laminin"/>
    <property type="match status" value="3"/>
</dbReference>
<evidence type="ECO:0000256" key="16">
    <source>
        <dbReference type="ARBA" id="ARBA00023098"/>
    </source>
</evidence>
<dbReference type="InterPro" id="IPR001881">
    <property type="entry name" value="EGF-like_Ca-bd_dom"/>
</dbReference>
<dbReference type="FunFam" id="2.10.25.10:FF:000012">
    <property type="entry name" value="Delta-like protein"/>
    <property type="match status" value="1"/>
</dbReference>
<feature type="domain" description="CUB" evidence="30">
    <location>
        <begin position="2556"/>
        <end position="2671"/>
    </location>
</feature>
<dbReference type="FunFam" id="2.10.25.10:FF:000379">
    <property type="entry name" value="Cubilin"/>
    <property type="match status" value="1"/>
</dbReference>
<feature type="domain" description="CUB" evidence="30">
    <location>
        <begin position="3533"/>
        <end position="3642"/>
    </location>
</feature>
<dbReference type="PROSITE" id="PS01186">
    <property type="entry name" value="EGF_2"/>
    <property type="match status" value="4"/>
</dbReference>
<keyword evidence="3" id="KW-0813">Transport</keyword>
<dbReference type="Pfam" id="PF07645">
    <property type="entry name" value="EGF_CA"/>
    <property type="match status" value="3"/>
</dbReference>
<feature type="domain" description="CUB" evidence="30">
    <location>
        <begin position="2903"/>
        <end position="3016"/>
    </location>
</feature>
<dbReference type="OrthoDB" id="10009301at2759"/>
<feature type="domain" description="CUB" evidence="30">
    <location>
        <begin position="1260"/>
        <end position="1386"/>
    </location>
</feature>
<dbReference type="GO" id="GO:0007411">
    <property type="term" value="P:axon guidance"/>
    <property type="evidence" value="ECO:0007669"/>
    <property type="project" value="UniProtKB-ARBA"/>
</dbReference>
<evidence type="ECO:0000256" key="17">
    <source>
        <dbReference type="ARBA" id="ARBA00023136"/>
    </source>
</evidence>
<feature type="domain" description="CUB" evidence="30">
    <location>
        <begin position="3420"/>
        <end position="3527"/>
    </location>
</feature>
<dbReference type="GO" id="GO:0007476">
    <property type="term" value="P:imaginal disc-derived wing morphogenesis"/>
    <property type="evidence" value="ECO:0007669"/>
    <property type="project" value="UniProtKB-ARBA"/>
</dbReference>
<evidence type="ECO:0000256" key="26">
    <source>
        <dbReference type="ARBA" id="ARBA00049611"/>
    </source>
</evidence>
<dbReference type="InterPro" id="IPR024731">
    <property type="entry name" value="NELL2-like_EGF"/>
</dbReference>
<keyword evidence="7" id="KW-0597">Phosphoprotein</keyword>
<feature type="domain" description="CUB" evidence="30">
    <location>
        <begin position="3143"/>
        <end position="3255"/>
    </location>
</feature>
<feature type="domain" description="CUB" evidence="30">
    <location>
        <begin position="2330"/>
        <end position="2440"/>
    </location>
</feature>
<dbReference type="GO" id="GO:0005768">
    <property type="term" value="C:endosome"/>
    <property type="evidence" value="ECO:0007669"/>
    <property type="project" value="UniProtKB-SubCell"/>
</dbReference>
<feature type="disulfide bond" evidence="29">
    <location>
        <begin position="396"/>
        <end position="405"/>
    </location>
</feature>
<evidence type="ECO:0000256" key="9">
    <source>
        <dbReference type="ARBA" id="ARBA00022685"/>
    </source>
</evidence>
<dbReference type="GO" id="GO:0016318">
    <property type="term" value="P:ommatidial rotation"/>
    <property type="evidence" value="ECO:0007669"/>
    <property type="project" value="UniProtKB-ARBA"/>
</dbReference>
<dbReference type="CDD" id="cd00041">
    <property type="entry name" value="CUB"/>
    <property type="match status" value="23"/>
</dbReference>
<dbReference type="Gene3D" id="2.10.25.10">
    <property type="entry name" value="Laminin"/>
    <property type="match status" value="7"/>
</dbReference>
<feature type="domain" description="CUB" evidence="30">
    <location>
        <begin position="1848"/>
        <end position="1942"/>
    </location>
</feature>
<keyword evidence="5 29" id="KW-0245">EGF-like domain</keyword>
<accession>A0A9P0L9Y2</accession>
<keyword evidence="14" id="KW-0106">Calcium</keyword>
<dbReference type="InterPro" id="IPR000742">
    <property type="entry name" value="EGF"/>
</dbReference>
<dbReference type="GO" id="GO:0005886">
    <property type="term" value="C:plasma membrane"/>
    <property type="evidence" value="ECO:0007669"/>
    <property type="project" value="UniProtKB-SubCell"/>
</dbReference>
<feature type="domain" description="CUB" evidence="30">
    <location>
        <begin position="912"/>
        <end position="1027"/>
    </location>
</feature>
<evidence type="ECO:0000256" key="13">
    <source>
        <dbReference type="ARBA" id="ARBA00022753"/>
    </source>
</evidence>
<evidence type="ECO:0000256" key="7">
    <source>
        <dbReference type="ARBA" id="ARBA00022553"/>
    </source>
</evidence>
<comment type="caution">
    <text evidence="32">The sequence shown here is derived from an EMBL/GenBank/DDBJ whole genome shotgun (WGS) entry which is preliminary data.</text>
</comment>
<dbReference type="CDD" id="cd00054">
    <property type="entry name" value="EGF_CA"/>
    <property type="match status" value="6"/>
</dbReference>
<feature type="domain" description="CUB" evidence="30">
    <location>
        <begin position="2099"/>
        <end position="2208"/>
    </location>
</feature>
<feature type="domain" description="CUB" evidence="30">
    <location>
        <begin position="1149"/>
        <end position="1259"/>
    </location>
</feature>
<dbReference type="SUPFAM" id="SSF57184">
    <property type="entry name" value="Growth factor receptor domain"/>
    <property type="match status" value="1"/>
</dbReference>
<feature type="domain" description="CUB" evidence="30">
    <location>
        <begin position="452"/>
        <end position="566"/>
    </location>
</feature>
<feature type="domain" description="EGF-like" evidence="31">
    <location>
        <begin position="409"/>
        <end position="446"/>
    </location>
</feature>
<evidence type="ECO:0000256" key="1">
    <source>
        <dbReference type="ARBA" id="ARBA00004177"/>
    </source>
</evidence>
<dbReference type="SMART" id="SM00042">
    <property type="entry name" value="CUB"/>
    <property type="match status" value="25"/>
</dbReference>
<dbReference type="FunFam" id="2.60.120.290:FF:000013">
    <property type="entry name" value="Membrane frizzled-related protein"/>
    <property type="match status" value="4"/>
</dbReference>
<gene>
    <name evidence="32" type="ORF">ACAOBT_LOCUS18932</name>
</gene>
<dbReference type="InterPro" id="IPR000152">
    <property type="entry name" value="EGF-type_Asp/Asn_hydroxyl_site"/>
</dbReference>
<dbReference type="FunFam" id="2.10.25.10:FF:000260">
    <property type="entry name" value="Notch receptor 4"/>
    <property type="match status" value="1"/>
</dbReference>
<comment type="subunit">
    <text evidence="27">Interacts with AMN. Component of the cubam complex composed of one CUBN trimer and one AMN chain. The cubam complex can dimerize. Interacts with LRP2 in a dual-receptor complex in a calcium-dependent manner. Found in a complex with PID1/PCLI1, LRP1 and CUBNI. Interacts with LRP1 and PID1/PCLI1.</text>
</comment>
<dbReference type="PANTHER" id="PTHR24251:SF30">
    <property type="entry name" value="MEMBRANE FRIZZLED-RELATED PROTEIN"/>
    <property type="match status" value="1"/>
</dbReference>
<feature type="domain" description="CUB" evidence="30">
    <location>
        <begin position="1973"/>
        <end position="2098"/>
    </location>
</feature>
<keyword evidence="33" id="KW-1185">Reference proteome</keyword>
<dbReference type="GO" id="GO:0031419">
    <property type="term" value="F:cobalamin binding"/>
    <property type="evidence" value="ECO:0007669"/>
    <property type="project" value="UniProtKB-KW"/>
</dbReference>
<keyword evidence="16" id="KW-0443">Lipid metabolism</keyword>
<organism evidence="32 33">
    <name type="scientific">Acanthoscelides obtectus</name>
    <name type="common">Bean weevil</name>
    <name type="synonym">Bruchus obtectus</name>
    <dbReference type="NCBI Taxonomy" id="200917"/>
    <lineage>
        <taxon>Eukaryota</taxon>
        <taxon>Metazoa</taxon>
        <taxon>Ecdysozoa</taxon>
        <taxon>Arthropoda</taxon>
        <taxon>Hexapoda</taxon>
        <taxon>Insecta</taxon>
        <taxon>Pterygota</taxon>
        <taxon>Neoptera</taxon>
        <taxon>Endopterygota</taxon>
        <taxon>Coleoptera</taxon>
        <taxon>Polyphaga</taxon>
        <taxon>Cucujiformia</taxon>
        <taxon>Chrysomeloidea</taxon>
        <taxon>Chrysomelidae</taxon>
        <taxon>Bruchinae</taxon>
        <taxon>Bruchini</taxon>
        <taxon>Acanthoscelides</taxon>
    </lineage>
</organism>
<feature type="disulfide bond" evidence="29">
    <location>
        <begin position="436"/>
        <end position="445"/>
    </location>
</feature>
<evidence type="ECO:0000259" key="30">
    <source>
        <dbReference type="PROSITE" id="PS01180"/>
    </source>
</evidence>
<evidence type="ECO:0000256" key="21">
    <source>
        <dbReference type="ARBA" id="ARBA00023221"/>
    </source>
</evidence>
<keyword evidence="8" id="KW-0846">Cobalamin</keyword>
<evidence type="ECO:0000256" key="27">
    <source>
        <dbReference type="ARBA" id="ARBA00049703"/>
    </source>
</evidence>
<evidence type="ECO:0000256" key="10">
    <source>
        <dbReference type="ARBA" id="ARBA00022723"/>
    </source>
</evidence>
<feature type="domain" description="CUB" evidence="30">
    <location>
        <begin position="2444"/>
        <end position="2551"/>
    </location>
</feature>
<dbReference type="InterPro" id="IPR000859">
    <property type="entry name" value="CUB_dom"/>
</dbReference>
<feature type="domain" description="CUB" evidence="30">
    <location>
        <begin position="2673"/>
        <end position="2784"/>
    </location>
</feature>
<comment type="function">
    <text evidence="26">Endocytic receptor which plays a role in lipoprotein, vitamin and iron metabolism by facilitating their uptake. Acts together with LRP2 to mediate endocytosis of high-density lipoproteins, GC, hemoglobin, ALB, TF and SCGB1A1. Acts together with AMN to mediate endocytosis of the CBLIF-cobalamin complex. Binds to ALB, MB, Kappa and lambda-light chains, TF, hemoglobin, GC, SCGB1A1, APOA1, high density lipoprotein, and the CBLIF-cobalamin complex. Ligand binding requires calcium. Serves as important transporter in several absorptive epithelia, including intestine, renal proximal tubules and embryonic yolk sac. May play an important role in the development of the peri-implantation embryo through internalization of APOA1 and cholesterol. Binds to LGALS3 at the maternal-fetal interface.</text>
</comment>
<feature type="domain" description="CUB" evidence="30">
    <location>
        <begin position="3018"/>
        <end position="3136"/>
    </location>
</feature>
<keyword evidence="13" id="KW-0967">Endosome</keyword>
<keyword evidence="17" id="KW-0472">Membrane</keyword>
<keyword evidence="15" id="KW-0653">Protein transport</keyword>
<dbReference type="FunFam" id="2.10.25.10:FF:000123">
    <property type="entry name" value="Crumbs homolog 1 (Drosophila)"/>
    <property type="match status" value="1"/>
</dbReference>
<dbReference type="SUPFAM" id="SSF49854">
    <property type="entry name" value="Spermadhesin, CUB domain"/>
    <property type="match status" value="25"/>
</dbReference>
<evidence type="ECO:0000256" key="25">
    <source>
        <dbReference type="ARBA" id="ARBA00023878"/>
    </source>
</evidence>
<keyword evidence="4" id="KW-1003">Cell membrane</keyword>
<evidence type="ECO:0000256" key="14">
    <source>
        <dbReference type="ARBA" id="ARBA00022837"/>
    </source>
</evidence>